<dbReference type="AlphaFoldDB" id="A0A6A6J4P1"/>
<proteinExistence type="predicted"/>
<evidence type="ECO:0000313" key="2">
    <source>
        <dbReference type="EMBL" id="KAF2257337.1"/>
    </source>
</evidence>
<feature type="compositionally biased region" description="Low complexity" evidence="1">
    <location>
        <begin position="17"/>
        <end position="31"/>
    </location>
</feature>
<dbReference type="GeneID" id="54581074"/>
<dbReference type="EMBL" id="ML987189">
    <property type="protein sequence ID" value="KAF2257337.1"/>
    <property type="molecule type" value="Genomic_DNA"/>
</dbReference>
<dbReference type="OrthoDB" id="1875589at2759"/>
<evidence type="ECO:0000313" key="3">
    <source>
        <dbReference type="Proteomes" id="UP000800094"/>
    </source>
</evidence>
<reference evidence="2" key="1">
    <citation type="journal article" date="2020" name="Stud. Mycol.">
        <title>101 Dothideomycetes genomes: a test case for predicting lifestyles and emergence of pathogens.</title>
        <authorList>
            <person name="Haridas S."/>
            <person name="Albert R."/>
            <person name="Binder M."/>
            <person name="Bloem J."/>
            <person name="Labutti K."/>
            <person name="Salamov A."/>
            <person name="Andreopoulos B."/>
            <person name="Baker S."/>
            <person name="Barry K."/>
            <person name="Bills G."/>
            <person name="Bluhm B."/>
            <person name="Cannon C."/>
            <person name="Castanera R."/>
            <person name="Culley D."/>
            <person name="Daum C."/>
            <person name="Ezra D."/>
            <person name="Gonzalez J."/>
            <person name="Henrissat B."/>
            <person name="Kuo A."/>
            <person name="Liang C."/>
            <person name="Lipzen A."/>
            <person name="Lutzoni F."/>
            <person name="Magnuson J."/>
            <person name="Mondo S."/>
            <person name="Nolan M."/>
            <person name="Ohm R."/>
            <person name="Pangilinan J."/>
            <person name="Park H.-J."/>
            <person name="Ramirez L."/>
            <person name="Alfaro M."/>
            <person name="Sun H."/>
            <person name="Tritt A."/>
            <person name="Yoshinaga Y."/>
            <person name="Zwiers L.-H."/>
            <person name="Turgeon B."/>
            <person name="Goodwin S."/>
            <person name="Spatafora J."/>
            <person name="Crous P."/>
            <person name="Grigoriev I."/>
        </authorList>
    </citation>
    <scope>NUCLEOTIDE SEQUENCE</scope>
    <source>
        <strain evidence="2">CBS 122368</strain>
    </source>
</reference>
<name>A0A6A6J4P1_9PLEO</name>
<evidence type="ECO:0000256" key="1">
    <source>
        <dbReference type="SAM" id="MobiDB-lite"/>
    </source>
</evidence>
<gene>
    <name evidence="2" type="ORF">BU26DRAFT_514033</name>
</gene>
<dbReference type="Proteomes" id="UP000800094">
    <property type="component" value="Unassembled WGS sequence"/>
</dbReference>
<feature type="region of interest" description="Disordered" evidence="1">
    <location>
        <begin position="1"/>
        <end position="48"/>
    </location>
</feature>
<accession>A0A6A6J4P1</accession>
<sequence>MDLTPVRIRGKRKRPKTAAITSSQASALSSHSTKRPRTSQTSKLSKAKKKTVAIMPTLQALPQELLEMIFLDSMNPSLPQASPEIGQKLSSRAVTMEFVMRVFFHTVDHKANIRDRKITSDPNIQSQILTCRFFTWGFFLAYVQRAHDAMVKLRGKAWENTGVEVPGAKYFDGLLPFKFTKVTYLSFAEGFRIPEKLLHGPWTEDNASLLYVLVSLNGEIDWKGTMAGEAAKDGLKQAIRERNEHAVAALSVLLGVAQAIDTSLLRYAVIDYGCNINLVRHLLFNAQILHEDGSKGMLNFHDPKLWQWADEHEGKGVLLKDMLKKADKFSLEFYLEGESWEGIVPFPYGGPKFDAKASFDHIVRELLVRLYRNYGRRITRGGERR</sequence>
<organism evidence="2 3">
    <name type="scientific">Trematosphaeria pertusa</name>
    <dbReference type="NCBI Taxonomy" id="390896"/>
    <lineage>
        <taxon>Eukaryota</taxon>
        <taxon>Fungi</taxon>
        <taxon>Dikarya</taxon>
        <taxon>Ascomycota</taxon>
        <taxon>Pezizomycotina</taxon>
        <taxon>Dothideomycetes</taxon>
        <taxon>Pleosporomycetidae</taxon>
        <taxon>Pleosporales</taxon>
        <taxon>Massarineae</taxon>
        <taxon>Trematosphaeriaceae</taxon>
        <taxon>Trematosphaeria</taxon>
    </lineage>
</organism>
<keyword evidence="3" id="KW-1185">Reference proteome</keyword>
<protein>
    <submittedName>
        <fullName evidence="2">Uncharacterized protein</fullName>
    </submittedName>
</protein>
<dbReference type="RefSeq" id="XP_033692341.1">
    <property type="nucleotide sequence ID" value="XM_033827744.1"/>
</dbReference>